<reference evidence="1" key="2">
    <citation type="submission" date="2021-05" db="EMBL/GenBank/DDBJ databases">
        <title>Whole genome PacBio Sequel sequence of Salmonella enterica subsp. enterica.</title>
        <authorList>
            <person name="Hoffmann M."/>
            <person name="Balkey M."/>
            <person name="Luo Y."/>
        </authorList>
    </citation>
    <scope>NUCLEOTIDE SEQUENCE</scope>
    <source>
        <strain evidence="1">CFSAN001015</strain>
    </source>
</reference>
<dbReference type="AlphaFoldDB" id="A0A8E6IL21"/>
<sequence>MKLASTPDHYQHVLENARVKDPGLAAALELSGLVG</sequence>
<name>A0A8E6IL21_SALER</name>
<organism evidence="1">
    <name type="scientific">Salmonella enterica subsp. salamae</name>
    <dbReference type="NCBI Taxonomy" id="59202"/>
    <lineage>
        <taxon>Bacteria</taxon>
        <taxon>Pseudomonadati</taxon>
        <taxon>Pseudomonadota</taxon>
        <taxon>Gammaproteobacteria</taxon>
        <taxon>Enterobacterales</taxon>
        <taxon>Enterobacteriaceae</taxon>
        <taxon>Salmonella</taxon>
    </lineage>
</organism>
<accession>A0A8E6IL21</accession>
<protein>
    <submittedName>
        <fullName evidence="1">Uncharacterized protein</fullName>
    </submittedName>
</protein>
<proteinExistence type="predicted"/>
<evidence type="ECO:0000313" key="1">
    <source>
        <dbReference type="EMBL" id="QVP51962.1"/>
    </source>
</evidence>
<gene>
    <name evidence="1" type="ORF">AIT66_08800</name>
</gene>
<dbReference type="EMBL" id="CP074596">
    <property type="protein sequence ID" value="QVP51962.1"/>
    <property type="molecule type" value="Genomic_DNA"/>
</dbReference>
<reference evidence="1" key="1">
    <citation type="submission" date="2018-07" db="EMBL/GenBank/DDBJ databases">
        <authorList>
            <consortium name="GenomeTrakr network: Whole genome sequencing for foodborne pathogen traceback"/>
        </authorList>
    </citation>
    <scope>NUCLEOTIDE SEQUENCE</scope>
    <source>
        <strain evidence="1">CFSAN001015</strain>
    </source>
</reference>